<evidence type="ECO:0000313" key="3">
    <source>
        <dbReference type="EMBL" id="NLD25230.1"/>
    </source>
</evidence>
<evidence type="ECO:0000256" key="1">
    <source>
        <dbReference type="SAM" id="Phobius"/>
    </source>
</evidence>
<sequence length="333" mass="36906">MEIFANGVATLLFVLLFLGAVVFVLSLIFEGRSDALLIIPAVMLVCSVFGLSYSTTHRVVPANQRWVVINTLKGEVQGGVRKSGITKMPLIRDIHKYPGAQEQPFCIQYTPALKEGYEITVDICGNYDASILDWEQIYKAYNFTGEEQLLAHWANQSKEVVSLAFVGVDYSKLTTERPQVSNQVRENLNPWFEDWGVSVSNIVLKNWDFTSEQVKLQVDRASSASMQKTIESQLLEAAKLARERQLYEVETANLILKERGLGLKDLIESLGIKDDSAKAQIATQMTWYAYAENPPEGVQIVLSVGSGGSVPVSIPIDFGNITTVPEVPVEGEK</sequence>
<protein>
    <recommendedName>
        <fullName evidence="2">Band 7 domain-containing protein</fullName>
    </recommendedName>
</protein>
<dbReference type="InterPro" id="IPR001107">
    <property type="entry name" value="Band_7"/>
</dbReference>
<dbReference type="SUPFAM" id="SSF117892">
    <property type="entry name" value="Band 7/SPFH domain"/>
    <property type="match status" value="1"/>
</dbReference>
<dbReference type="Pfam" id="PF01145">
    <property type="entry name" value="Band_7"/>
    <property type="match status" value="1"/>
</dbReference>
<evidence type="ECO:0000313" key="4">
    <source>
        <dbReference type="Proteomes" id="UP000545876"/>
    </source>
</evidence>
<dbReference type="AlphaFoldDB" id="A0A847D1B9"/>
<proteinExistence type="predicted"/>
<keyword evidence="1" id="KW-1133">Transmembrane helix</keyword>
<dbReference type="Proteomes" id="UP000545876">
    <property type="component" value="Unassembled WGS sequence"/>
</dbReference>
<organism evidence="3 4">
    <name type="scientific">Candidatus Dojkabacteria bacterium</name>
    <dbReference type="NCBI Taxonomy" id="2099670"/>
    <lineage>
        <taxon>Bacteria</taxon>
        <taxon>Candidatus Dojkabacteria</taxon>
    </lineage>
</organism>
<reference evidence="3 4" key="1">
    <citation type="journal article" date="2020" name="Biotechnol. Biofuels">
        <title>New insights from the biogas microbiome by comprehensive genome-resolved metagenomics of nearly 1600 species originating from multiple anaerobic digesters.</title>
        <authorList>
            <person name="Campanaro S."/>
            <person name="Treu L."/>
            <person name="Rodriguez-R L.M."/>
            <person name="Kovalovszki A."/>
            <person name="Ziels R.M."/>
            <person name="Maus I."/>
            <person name="Zhu X."/>
            <person name="Kougias P.G."/>
            <person name="Basile A."/>
            <person name="Luo G."/>
            <person name="Schluter A."/>
            <person name="Konstantinidis K.T."/>
            <person name="Angelidaki I."/>
        </authorList>
    </citation>
    <scope>NUCLEOTIDE SEQUENCE [LARGE SCALE GENOMIC DNA]</scope>
    <source>
        <strain evidence="3">AS06rmzACSIP_65</strain>
    </source>
</reference>
<evidence type="ECO:0000259" key="2">
    <source>
        <dbReference type="Pfam" id="PF01145"/>
    </source>
</evidence>
<name>A0A847D1B9_9BACT</name>
<dbReference type="InterPro" id="IPR036013">
    <property type="entry name" value="Band_7/SPFH_dom_sf"/>
</dbReference>
<dbReference type="EMBL" id="JAAZBX010000002">
    <property type="protein sequence ID" value="NLD25230.1"/>
    <property type="molecule type" value="Genomic_DNA"/>
</dbReference>
<feature type="transmembrane region" description="Helical" evidence="1">
    <location>
        <begin position="7"/>
        <end position="29"/>
    </location>
</feature>
<keyword evidence="1" id="KW-0812">Transmembrane</keyword>
<gene>
    <name evidence="3" type="ORF">GX656_01130</name>
</gene>
<comment type="caution">
    <text evidence="3">The sequence shown here is derived from an EMBL/GenBank/DDBJ whole genome shotgun (WGS) entry which is preliminary data.</text>
</comment>
<keyword evidence="1" id="KW-0472">Membrane</keyword>
<feature type="transmembrane region" description="Helical" evidence="1">
    <location>
        <begin position="35"/>
        <end position="55"/>
    </location>
</feature>
<accession>A0A847D1B9</accession>
<feature type="domain" description="Band 7" evidence="2">
    <location>
        <begin position="59"/>
        <end position="237"/>
    </location>
</feature>